<keyword evidence="2" id="KW-1185">Reference proteome</keyword>
<proteinExistence type="predicted"/>
<evidence type="ECO:0000313" key="1">
    <source>
        <dbReference type="EMBL" id="PNF20639.1"/>
    </source>
</evidence>
<organism evidence="1 2">
    <name type="scientific">Cryptotermes secundus</name>
    <dbReference type="NCBI Taxonomy" id="105785"/>
    <lineage>
        <taxon>Eukaryota</taxon>
        <taxon>Metazoa</taxon>
        <taxon>Ecdysozoa</taxon>
        <taxon>Arthropoda</taxon>
        <taxon>Hexapoda</taxon>
        <taxon>Insecta</taxon>
        <taxon>Pterygota</taxon>
        <taxon>Neoptera</taxon>
        <taxon>Polyneoptera</taxon>
        <taxon>Dictyoptera</taxon>
        <taxon>Blattodea</taxon>
        <taxon>Blattoidea</taxon>
        <taxon>Termitoidae</taxon>
        <taxon>Kalotermitidae</taxon>
        <taxon>Cryptotermitinae</taxon>
        <taxon>Cryptotermes</taxon>
    </lineage>
</organism>
<protein>
    <submittedName>
        <fullName evidence="1">Uncharacterized protein</fullName>
    </submittedName>
</protein>
<gene>
    <name evidence="1" type="ORF">B7P43_G04218</name>
</gene>
<name>A0A2J7PWD5_9NEOP</name>
<sequence>MKINPTKSKAVCFTRARITEPLNYSLGGTVIPEASSCIYLGIILRSDLIWSDQVSYTVKRAWKAIHFTMRITLTERRKIARICALFKAYTGERSWKAIGDRLETPCYLSRVDHGEKFRSRKQRSDIGKYSFVNRTIQIWNQLPADALGTLSCKPSNFRQMVRKVKMRRSEFGVEIIKKKKMQ</sequence>
<comment type="caution">
    <text evidence="1">The sequence shown here is derived from an EMBL/GenBank/DDBJ whole genome shotgun (WGS) entry which is preliminary data.</text>
</comment>
<accession>A0A2J7PWD5</accession>
<dbReference type="InParanoid" id="A0A2J7PWD5"/>
<reference evidence="1 2" key="1">
    <citation type="submission" date="2017-12" db="EMBL/GenBank/DDBJ databases">
        <title>Hemimetabolous genomes reveal molecular basis of termite eusociality.</title>
        <authorList>
            <person name="Harrison M.C."/>
            <person name="Jongepier E."/>
            <person name="Robertson H.M."/>
            <person name="Arning N."/>
            <person name="Bitard-Feildel T."/>
            <person name="Chao H."/>
            <person name="Childers C.P."/>
            <person name="Dinh H."/>
            <person name="Doddapaneni H."/>
            <person name="Dugan S."/>
            <person name="Gowin J."/>
            <person name="Greiner C."/>
            <person name="Han Y."/>
            <person name="Hu H."/>
            <person name="Hughes D.S.T."/>
            <person name="Huylmans A.-K."/>
            <person name="Kemena C."/>
            <person name="Kremer L.P.M."/>
            <person name="Lee S.L."/>
            <person name="Lopez-Ezquerra A."/>
            <person name="Mallet L."/>
            <person name="Monroy-Kuhn J.M."/>
            <person name="Moser A."/>
            <person name="Murali S.C."/>
            <person name="Muzny D.M."/>
            <person name="Otani S."/>
            <person name="Piulachs M.-D."/>
            <person name="Poelchau M."/>
            <person name="Qu J."/>
            <person name="Schaub F."/>
            <person name="Wada-Katsumata A."/>
            <person name="Worley K.C."/>
            <person name="Xie Q."/>
            <person name="Ylla G."/>
            <person name="Poulsen M."/>
            <person name="Gibbs R.A."/>
            <person name="Schal C."/>
            <person name="Richards S."/>
            <person name="Belles X."/>
            <person name="Korb J."/>
            <person name="Bornberg-Bauer E."/>
        </authorList>
    </citation>
    <scope>NUCLEOTIDE SEQUENCE [LARGE SCALE GENOMIC DNA]</scope>
    <source>
        <tissue evidence="1">Whole body</tissue>
    </source>
</reference>
<dbReference type="EMBL" id="NEVH01020935">
    <property type="protein sequence ID" value="PNF20639.1"/>
    <property type="molecule type" value="Genomic_DNA"/>
</dbReference>
<evidence type="ECO:0000313" key="2">
    <source>
        <dbReference type="Proteomes" id="UP000235965"/>
    </source>
</evidence>
<dbReference type="AlphaFoldDB" id="A0A2J7PWD5"/>
<dbReference type="Proteomes" id="UP000235965">
    <property type="component" value="Unassembled WGS sequence"/>
</dbReference>